<keyword evidence="1" id="KW-0472">Membrane</keyword>
<accession>A0A438DGQ0</accession>
<gene>
    <name evidence="2" type="primary">AHK4_0</name>
    <name evidence="2" type="ORF">CK203_079323</name>
</gene>
<organism evidence="2 3">
    <name type="scientific">Vitis vinifera</name>
    <name type="common">Grape</name>
    <dbReference type="NCBI Taxonomy" id="29760"/>
    <lineage>
        <taxon>Eukaryota</taxon>
        <taxon>Viridiplantae</taxon>
        <taxon>Streptophyta</taxon>
        <taxon>Embryophyta</taxon>
        <taxon>Tracheophyta</taxon>
        <taxon>Spermatophyta</taxon>
        <taxon>Magnoliopsida</taxon>
        <taxon>eudicotyledons</taxon>
        <taxon>Gunneridae</taxon>
        <taxon>Pentapetalae</taxon>
        <taxon>rosids</taxon>
        <taxon>Vitales</taxon>
        <taxon>Vitaceae</taxon>
        <taxon>Viteae</taxon>
        <taxon>Vitis</taxon>
    </lineage>
</organism>
<proteinExistence type="predicted"/>
<dbReference type="Proteomes" id="UP000288805">
    <property type="component" value="Unassembled WGS sequence"/>
</dbReference>
<reference evidence="2 3" key="1">
    <citation type="journal article" date="2018" name="PLoS Genet.">
        <title>Population sequencing reveals clonal diversity and ancestral inbreeding in the grapevine cultivar Chardonnay.</title>
        <authorList>
            <person name="Roach M.J."/>
            <person name="Johnson D.L."/>
            <person name="Bohlmann J."/>
            <person name="van Vuuren H.J."/>
            <person name="Jones S.J."/>
            <person name="Pretorius I.S."/>
            <person name="Schmidt S.A."/>
            <person name="Borneman A.R."/>
        </authorList>
    </citation>
    <scope>NUCLEOTIDE SEQUENCE [LARGE SCALE GENOMIC DNA]</scope>
    <source>
        <strain evidence="3">cv. Chardonnay</strain>
        <tissue evidence="2">Leaf</tissue>
    </source>
</reference>
<keyword evidence="2" id="KW-0808">Transferase</keyword>
<dbReference type="AlphaFoldDB" id="A0A438DGQ0"/>
<dbReference type="EMBL" id="QGNW01001635">
    <property type="protein sequence ID" value="RVW34630.1"/>
    <property type="molecule type" value="Genomic_DNA"/>
</dbReference>
<name>A0A438DGQ0_VITVI</name>
<comment type="caution">
    <text evidence="2">The sequence shown here is derived from an EMBL/GenBank/DDBJ whole genome shotgun (WGS) entry which is preliminary data.</text>
</comment>
<dbReference type="GO" id="GO:0016301">
    <property type="term" value="F:kinase activity"/>
    <property type="evidence" value="ECO:0007669"/>
    <property type="project" value="UniProtKB-KW"/>
</dbReference>
<evidence type="ECO:0000313" key="3">
    <source>
        <dbReference type="Proteomes" id="UP000288805"/>
    </source>
</evidence>
<evidence type="ECO:0000313" key="2">
    <source>
        <dbReference type="EMBL" id="RVW34630.1"/>
    </source>
</evidence>
<keyword evidence="1" id="KW-0812">Transmembrane</keyword>
<evidence type="ECO:0000256" key="1">
    <source>
        <dbReference type="SAM" id="Phobius"/>
    </source>
</evidence>
<feature type="transmembrane region" description="Helical" evidence="1">
    <location>
        <begin position="80"/>
        <end position="100"/>
    </location>
</feature>
<keyword evidence="1" id="KW-1133">Transmembrane helix</keyword>
<dbReference type="Gene3D" id="6.10.250.1190">
    <property type="match status" value="1"/>
</dbReference>
<dbReference type="OrthoDB" id="303614at2759"/>
<protein>
    <submittedName>
        <fullName evidence="2">Histidine kinase 4</fullName>
    </submittedName>
</protein>
<sequence>MIIYSKFRVPFCFYSRKSGSETWGFSSSGLKWEKGRGREAEKEAFLMGLKMQSHHSVAVRLNEQMGTKRGYTFIQANRAWLPKFLVFWIMLMAVFSNFVYNKMDAANKERREEVLVSMCDQRARMLQDQFSVSVNHVHALAILVSTFHYYKNPSAIDQVRSSLLFI</sequence>
<keyword evidence="2" id="KW-0418">Kinase</keyword>